<evidence type="ECO:0000259" key="6">
    <source>
        <dbReference type="PROSITE" id="PS50006"/>
    </source>
</evidence>
<name>A0A3B5MP89_9TELE</name>
<dbReference type="InterPro" id="IPR000253">
    <property type="entry name" value="FHA_dom"/>
</dbReference>
<keyword evidence="4" id="KW-0539">Nucleus</keyword>
<dbReference type="PROSITE" id="PS50006">
    <property type="entry name" value="FHA_DOMAIN"/>
    <property type="match status" value="1"/>
</dbReference>
<dbReference type="GO" id="GO:0030870">
    <property type="term" value="C:Mre11 complex"/>
    <property type="evidence" value="ECO:0007669"/>
    <property type="project" value="InterPro"/>
</dbReference>
<dbReference type="GO" id="GO:0000724">
    <property type="term" value="P:double-strand break repair via homologous recombination"/>
    <property type="evidence" value="ECO:0007669"/>
    <property type="project" value="TreeGrafter"/>
</dbReference>
<proteinExistence type="inferred from homology"/>
<evidence type="ECO:0000256" key="5">
    <source>
        <dbReference type="ARBA" id="ARBA00044757"/>
    </source>
</evidence>
<keyword evidence="3" id="KW-0234">DNA repair</keyword>
<dbReference type="SUPFAM" id="SSF49879">
    <property type="entry name" value="SMAD/FHA domain"/>
    <property type="match status" value="1"/>
</dbReference>
<evidence type="ECO:0000256" key="3">
    <source>
        <dbReference type="ARBA" id="ARBA00023204"/>
    </source>
</evidence>
<evidence type="ECO:0000256" key="4">
    <source>
        <dbReference type="ARBA" id="ARBA00023242"/>
    </source>
</evidence>
<dbReference type="Ensembl" id="ENSXCOT00000026552.1">
    <property type="protein sequence ID" value="ENSXCOP00000026234.1"/>
    <property type="gene ID" value="ENSXCOG00000019595.1"/>
</dbReference>
<keyword evidence="2" id="KW-0227">DNA damage</keyword>
<comment type="subcellular location">
    <subcellularLocation>
        <location evidence="1">Nucleus</location>
    </subcellularLocation>
</comment>
<dbReference type="GO" id="GO:0007095">
    <property type="term" value="P:mitotic G2 DNA damage checkpoint signaling"/>
    <property type="evidence" value="ECO:0007669"/>
    <property type="project" value="InterPro"/>
</dbReference>
<dbReference type="Pfam" id="PF00498">
    <property type="entry name" value="FHA"/>
    <property type="match status" value="1"/>
</dbReference>
<comment type="similarity">
    <text evidence="5">Belongs to the Nibrin family.</text>
</comment>
<evidence type="ECO:0000256" key="2">
    <source>
        <dbReference type="ARBA" id="ARBA00022763"/>
    </source>
</evidence>
<dbReference type="Gene3D" id="2.60.200.20">
    <property type="match status" value="1"/>
</dbReference>
<dbReference type="InterPro" id="IPR040227">
    <property type="entry name" value="Nibrin-rel"/>
</dbReference>
<evidence type="ECO:0000313" key="8">
    <source>
        <dbReference type="Proteomes" id="UP000261380"/>
    </source>
</evidence>
<dbReference type="CDD" id="cd22667">
    <property type="entry name" value="FHA_NBN"/>
    <property type="match status" value="1"/>
</dbReference>
<dbReference type="InterPro" id="IPR008984">
    <property type="entry name" value="SMAD_FHA_dom_sf"/>
</dbReference>
<dbReference type="PANTHER" id="PTHR12162:SF0">
    <property type="entry name" value="NIBRIN"/>
    <property type="match status" value="1"/>
</dbReference>
<evidence type="ECO:0000313" key="7">
    <source>
        <dbReference type="Ensembl" id="ENSXCOP00000026234.1"/>
    </source>
</evidence>
<keyword evidence="8" id="KW-1185">Reference proteome</keyword>
<protein>
    <recommendedName>
        <fullName evidence="6">FHA domain-containing protein</fullName>
    </recommendedName>
</protein>
<accession>A0A3B5MP89</accession>
<evidence type="ECO:0000256" key="1">
    <source>
        <dbReference type="ARBA" id="ARBA00004123"/>
    </source>
</evidence>
<organism evidence="7 8">
    <name type="scientific">Xiphophorus couchianus</name>
    <name type="common">Monterrey platyfish</name>
    <dbReference type="NCBI Taxonomy" id="32473"/>
    <lineage>
        <taxon>Eukaryota</taxon>
        <taxon>Metazoa</taxon>
        <taxon>Chordata</taxon>
        <taxon>Craniata</taxon>
        <taxon>Vertebrata</taxon>
        <taxon>Euteleostomi</taxon>
        <taxon>Actinopterygii</taxon>
        <taxon>Neopterygii</taxon>
        <taxon>Teleostei</taxon>
        <taxon>Neoteleostei</taxon>
        <taxon>Acanthomorphata</taxon>
        <taxon>Ovalentaria</taxon>
        <taxon>Atherinomorphae</taxon>
        <taxon>Cyprinodontiformes</taxon>
        <taxon>Poeciliidae</taxon>
        <taxon>Poeciliinae</taxon>
        <taxon>Xiphophorus</taxon>
    </lineage>
</organism>
<dbReference type="Proteomes" id="UP000261380">
    <property type="component" value="Unplaced"/>
</dbReference>
<dbReference type="GeneTree" id="ENSGT01060000249136"/>
<dbReference type="PANTHER" id="PTHR12162">
    <property type="entry name" value="NIBRIN-RELATED"/>
    <property type="match status" value="1"/>
</dbReference>
<reference evidence="7" key="2">
    <citation type="submission" date="2025-09" db="UniProtKB">
        <authorList>
            <consortium name="Ensembl"/>
        </authorList>
    </citation>
    <scope>IDENTIFICATION</scope>
</reference>
<dbReference type="STRING" id="32473.ENSXCOP00000026234"/>
<feature type="domain" description="FHA" evidence="6">
    <location>
        <begin position="22"/>
        <end position="46"/>
    </location>
</feature>
<reference evidence="7" key="1">
    <citation type="submission" date="2025-08" db="UniProtKB">
        <authorList>
            <consortium name="Ensembl"/>
        </authorList>
    </citation>
    <scope>IDENTIFICATION</scope>
</reference>
<dbReference type="GO" id="GO:0003684">
    <property type="term" value="F:damaged DNA binding"/>
    <property type="evidence" value="ECO:0007669"/>
    <property type="project" value="TreeGrafter"/>
</dbReference>
<sequence length="99" mass="11120">MWILTPQQPGGETFYLLPGKEYVVGRKNCDILLASDQSISRSHAQLTVTDQVREIKSSLNTIELACCRSKLTAGVKCCKQRITIVILESIDWIFSYLQG</sequence>
<dbReference type="AlphaFoldDB" id="A0A3B5MP89"/>